<protein>
    <submittedName>
        <fullName evidence="2">Uncharacterized protein</fullName>
    </submittedName>
</protein>
<gene>
    <name evidence="2" type="ORF">THRCLA_10969</name>
</gene>
<dbReference type="EMBL" id="JNBS01004447">
    <property type="protein sequence ID" value="OQR83296.1"/>
    <property type="molecule type" value="Genomic_DNA"/>
</dbReference>
<name>A0A1V9YC77_9STRA</name>
<dbReference type="AlphaFoldDB" id="A0A1V9YC77"/>
<comment type="caution">
    <text evidence="2">The sequence shown here is derived from an EMBL/GenBank/DDBJ whole genome shotgun (WGS) entry which is preliminary data.</text>
</comment>
<feature type="region of interest" description="Disordered" evidence="1">
    <location>
        <begin position="1"/>
        <end position="26"/>
    </location>
</feature>
<feature type="region of interest" description="Disordered" evidence="1">
    <location>
        <begin position="173"/>
        <end position="205"/>
    </location>
</feature>
<evidence type="ECO:0000256" key="1">
    <source>
        <dbReference type="SAM" id="MobiDB-lite"/>
    </source>
</evidence>
<accession>A0A1V9YC77</accession>
<keyword evidence="3" id="KW-1185">Reference proteome</keyword>
<feature type="non-terminal residue" evidence="2">
    <location>
        <position position="240"/>
    </location>
</feature>
<organism evidence="2 3">
    <name type="scientific">Thraustotheca clavata</name>
    <dbReference type="NCBI Taxonomy" id="74557"/>
    <lineage>
        <taxon>Eukaryota</taxon>
        <taxon>Sar</taxon>
        <taxon>Stramenopiles</taxon>
        <taxon>Oomycota</taxon>
        <taxon>Saprolegniomycetes</taxon>
        <taxon>Saprolegniales</taxon>
        <taxon>Achlyaceae</taxon>
        <taxon>Thraustotheca</taxon>
    </lineage>
</organism>
<feature type="compositionally biased region" description="Polar residues" evidence="1">
    <location>
        <begin position="189"/>
        <end position="204"/>
    </location>
</feature>
<dbReference type="Proteomes" id="UP000243217">
    <property type="component" value="Unassembled WGS sequence"/>
</dbReference>
<feature type="region of interest" description="Disordered" evidence="1">
    <location>
        <begin position="144"/>
        <end position="163"/>
    </location>
</feature>
<feature type="compositionally biased region" description="Low complexity" evidence="1">
    <location>
        <begin position="9"/>
        <end position="22"/>
    </location>
</feature>
<evidence type="ECO:0000313" key="2">
    <source>
        <dbReference type="EMBL" id="OQR83296.1"/>
    </source>
</evidence>
<proteinExistence type="predicted"/>
<sequence length="240" mass="27046">MYTTSLGRSNSSPSVHSGQPSSKYSESKAGLANFAKLSISMSYKNRTSMFVDGSRESVLMDGRHTDEKSIRMSTASTYCSSRDSNSSLNTVLQRPVSEKVMRPSIQIPIPTTIAENPDVTDAEIKKMQTKRALRRMCLEMNLAEADEDSQGASEDEDNEDSDDSLARKLYQMKFNNEEDSDEEDELVRNFNQASTNHSSDTVTISKKELRQFQTRLQQLEDLCAEQAEKQADLENNIERE</sequence>
<dbReference type="OrthoDB" id="74629at2759"/>
<evidence type="ECO:0000313" key="3">
    <source>
        <dbReference type="Proteomes" id="UP000243217"/>
    </source>
</evidence>
<reference evidence="2 3" key="1">
    <citation type="journal article" date="2014" name="Genome Biol. Evol.">
        <title>The secreted proteins of Achlya hypogyna and Thraustotheca clavata identify the ancestral oomycete secretome and reveal gene acquisitions by horizontal gene transfer.</title>
        <authorList>
            <person name="Misner I."/>
            <person name="Blouin N."/>
            <person name="Leonard G."/>
            <person name="Richards T.A."/>
            <person name="Lane C.E."/>
        </authorList>
    </citation>
    <scope>NUCLEOTIDE SEQUENCE [LARGE SCALE GENOMIC DNA]</scope>
    <source>
        <strain evidence="2 3">ATCC 34112</strain>
    </source>
</reference>